<reference evidence="1" key="2">
    <citation type="submission" date="2020-11" db="EMBL/GenBank/DDBJ databases">
        <authorList>
            <person name="McCartney M.A."/>
            <person name="Auch B."/>
            <person name="Kono T."/>
            <person name="Mallez S."/>
            <person name="Becker A."/>
            <person name="Gohl D.M."/>
            <person name="Silverstein K.A.T."/>
            <person name="Koren S."/>
            <person name="Bechman K.B."/>
            <person name="Herman A."/>
            <person name="Abrahante J.E."/>
            <person name="Garbe J."/>
        </authorList>
    </citation>
    <scope>NUCLEOTIDE SEQUENCE</scope>
    <source>
        <strain evidence="1">Duluth1</strain>
        <tissue evidence="1">Whole animal</tissue>
    </source>
</reference>
<dbReference type="EMBL" id="JAIWYP010000006">
    <property type="protein sequence ID" value="KAH3815657.1"/>
    <property type="molecule type" value="Genomic_DNA"/>
</dbReference>
<dbReference type="Proteomes" id="UP000828390">
    <property type="component" value="Unassembled WGS sequence"/>
</dbReference>
<sequence length="384" mass="43241">MNVAKKIRRSVHKTIRKIRRQQTANASGSEQLLEPKDGKLAILKKFLADTLKRKKSHRRYENPFKRLETDTEINVDKISACTESSPKMHQNSYTQSEHKSNTEIGDVTTGIIMSDFNTATPKRPTKMTCRRIICYDMGTPTERRGSIRCRLADGYSDVKIKQSHSTTRRRSGNSNITPIGIRIRKTPHTKHGQRSRSCCCRRRSCLRKQTSNPRSDRHRPSLQKDISEESDVFAIDTHNSILDKGFLQHESRIFDDRRRSIIDVLNIGYIAVDGSLVLSDEIISTRCFTRLSTEVYSNASKLECSSPVDGGCTASAHVSDELDGTMNGEFTAGANGRFVCGYMRELCDVTIDRCEFETIASDVSSDVSSFEGTGHVTMRGIVFV</sequence>
<comment type="caution">
    <text evidence="1">The sequence shown here is derived from an EMBL/GenBank/DDBJ whole genome shotgun (WGS) entry which is preliminary data.</text>
</comment>
<proteinExistence type="predicted"/>
<reference evidence="1" key="1">
    <citation type="journal article" date="2019" name="bioRxiv">
        <title>The Genome of the Zebra Mussel, Dreissena polymorpha: A Resource for Invasive Species Research.</title>
        <authorList>
            <person name="McCartney M.A."/>
            <person name="Auch B."/>
            <person name="Kono T."/>
            <person name="Mallez S."/>
            <person name="Zhang Y."/>
            <person name="Obille A."/>
            <person name="Becker A."/>
            <person name="Abrahante J.E."/>
            <person name="Garbe J."/>
            <person name="Badalamenti J.P."/>
            <person name="Herman A."/>
            <person name="Mangelson H."/>
            <person name="Liachko I."/>
            <person name="Sullivan S."/>
            <person name="Sone E.D."/>
            <person name="Koren S."/>
            <person name="Silverstein K.A.T."/>
            <person name="Beckman K.B."/>
            <person name="Gohl D.M."/>
        </authorList>
    </citation>
    <scope>NUCLEOTIDE SEQUENCE</scope>
    <source>
        <strain evidence="1">Duluth1</strain>
        <tissue evidence="1">Whole animal</tissue>
    </source>
</reference>
<dbReference type="AlphaFoldDB" id="A0A9D4GKK9"/>
<name>A0A9D4GKK9_DREPO</name>
<evidence type="ECO:0000313" key="2">
    <source>
        <dbReference type="Proteomes" id="UP000828390"/>
    </source>
</evidence>
<evidence type="ECO:0000313" key="1">
    <source>
        <dbReference type="EMBL" id="KAH3815657.1"/>
    </source>
</evidence>
<gene>
    <name evidence="1" type="ORF">DPMN_144188</name>
</gene>
<keyword evidence="2" id="KW-1185">Reference proteome</keyword>
<accession>A0A9D4GKK9</accession>
<organism evidence="1 2">
    <name type="scientific">Dreissena polymorpha</name>
    <name type="common">Zebra mussel</name>
    <name type="synonym">Mytilus polymorpha</name>
    <dbReference type="NCBI Taxonomy" id="45954"/>
    <lineage>
        <taxon>Eukaryota</taxon>
        <taxon>Metazoa</taxon>
        <taxon>Spiralia</taxon>
        <taxon>Lophotrochozoa</taxon>
        <taxon>Mollusca</taxon>
        <taxon>Bivalvia</taxon>
        <taxon>Autobranchia</taxon>
        <taxon>Heteroconchia</taxon>
        <taxon>Euheterodonta</taxon>
        <taxon>Imparidentia</taxon>
        <taxon>Neoheterodontei</taxon>
        <taxon>Myida</taxon>
        <taxon>Dreissenoidea</taxon>
        <taxon>Dreissenidae</taxon>
        <taxon>Dreissena</taxon>
    </lineage>
</organism>
<protein>
    <submittedName>
        <fullName evidence="1">Uncharacterized protein</fullName>
    </submittedName>
</protein>